<dbReference type="GO" id="GO:0045047">
    <property type="term" value="P:protein targeting to ER"/>
    <property type="evidence" value="ECO:0007669"/>
    <property type="project" value="TreeGrafter"/>
</dbReference>
<accession>A0A8H3EIY7</accession>
<dbReference type="GO" id="GO:0005787">
    <property type="term" value="C:signal peptidase complex"/>
    <property type="evidence" value="ECO:0007669"/>
    <property type="project" value="InterPro"/>
</dbReference>
<organism evidence="10 11">
    <name type="scientific">Imshaugia aleurites</name>
    <dbReference type="NCBI Taxonomy" id="172621"/>
    <lineage>
        <taxon>Eukaryota</taxon>
        <taxon>Fungi</taxon>
        <taxon>Dikarya</taxon>
        <taxon>Ascomycota</taxon>
        <taxon>Pezizomycotina</taxon>
        <taxon>Lecanoromycetes</taxon>
        <taxon>OSLEUM clade</taxon>
        <taxon>Lecanoromycetidae</taxon>
        <taxon>Lecanorales</taxon>
        <taxon>Lecanorineae</taxon>
        <taxon>Parmeliaceae</taxon>
        <taxon>Imshaugia</taxon>
    </lineage>
</organism>
<keyword evidence="5" id="KW-0256">Endoplasmic reticulum</keyword>
<dbReference type="Pfam" id="PF06645">
    <property type="entry name" value="SPC12"/>
    <property type="match status" value="1"/>
</dbReference>
<evidence type="ECO:0000256" key="1">
    <source>
        <dbReference type="ARBA" id="ARBA00004477"/>
    </source>
</evidence>
<comment type="subcellular location">
    <subcellularLocation>
        <location evidence="1">Endoplasmic reticulum membrane</location>
        <topology evidence="1">Multi-pass membrane protein</topology>
    </subcellularLocation>
</comment>
<comment type="caution">
    <text evidence="10">The sequence shown here is derived from an EMBL/GenBank/DDBJ whole genome shotgun (WGS) entry which is preliminary data.</text>
</comment>
<comment type="function">
    <text evidence="8">Component of the signal peptidase complex (SPC) which catalyzes the cleavage of N-terminal signal sequences from nascent proteins as they are translocated into the lumen of the endoplasmic reticulum. Dispensable for SPC enzymatic activity.</text>
</comment>
<evidence type="ECO:0000256" key="6">
    <source>
        <dbReference type="ARBA" id="ARBA00022989"/>
    </source>
</evidence>
<gene>
    <name evidence="10" type="ORF">IMSHALPRED_004120</name>
</gene>
<evidence type="ECO:0000256" key="8">
    <source>
        <dbReference type="ARBA" id="ARBA00045204"/>
    </source>
</evidence>
<evidence type="ECO:0000256" key="4">
    <source>
        <dbReference type="ARBA" id="ARBA00022692"/>
    </source>
</evidence>
<keyword evidence="6 9" id="KW-1133">Transmembrane helix</keyword>
<dbReference type="EMBL" id="CAJPDT010000002">
    <property type="protein sequence ID" value="CAF9906183.1"/>
    <property type="molecule type" value="Genomic_DNA"/>
</dbReference>
<keyword evidence="7 9" id="KW-0472">Membrane</keyword>
<name>A0A8H3EIY7_9LECA</name>
<evidence type="ECO:0000256" key="2">
    <source>
        <dbReference type="ARBA" id="ARBA00005245"/>
    </source>
</evidence>
<sequence>MADELLQQAQELFEGQIDFEGQKQTELISTILLAVSGLLAFILGFALQNVYVTLWTGLGGAALAFLVVVPPYPFYNKSPERWLPSGSGMAGSGIEIDGKKIN</sequence>
<evidence type="ECO:0000256" key="3">
    <source>
        <dbReference type="ARBA" id="ARBA00017059"/>
    </source>
</evidence>
<evidence type="ECO:0000256" key="7">
    <source>
        <dbReference type="ARBA" id="ARBA00023136"/>
    </source>
</evidence>
<dbReference type="GO" id="GO:0006465">
    <property type="term" value="P:signal peptide processing"/>
    <property type="evidence" value="ECO:0007669"/>
    <property type="project" value="InterPro"/>
</dbReference>
<keyword evidence="4 9" id="KW-0812">Transmembrane</keyword>
<protein>
    <recommendedName>
        <fullName evidence="3">Signal peptidase complex subunit 1</fullName>
    </recommendedName>
</protein>
<dbReference type="Proteomes" id="UP000664534">
    <property type="component" value="Unassembled WGS sequence"/>
</dbReference>
<dbReference type="PANTHER" id="PTHR13202">
    <property type="entry name" value="MICROSOMAL SIGNAL PEPTIDASE 12 KDA SUBUNIT"/>
    <property type="match status" value="1"/>
</dbReference>
<keyword evidence="11" id="KW-1185">Reference proteome</keyword>
<evidence type="ECO:0000256" key="5">
    <source>
        <dbReference type="ARBA" id="ARBA00022824"/>
    </source>
</evidence>
<dbReference type="AlphaFoldDB" id="A0A8H3EIY7"/>
<dbReference type="OrthoDB" id="263893at2759"/>
<comment type="similarity">
    <text evidence="2">Belongs to the SPCS1 family.</text>
</comment>
<proteinExistence type="inferred from homology"/>
<feature type="transmembrane region" description="Helical" evidence="9">
    <location>
        <begin position="53"/>
        <end position="75"/>
    </location>
</feature>
<dbReference type="InterPro" id="IPR009542">
    <property type="entry name" value="Spc1/SPCS1"/>
</dbReference>
<evidence type="ECO:0000256" key="9">
    <source>
        <dbReference type="SAM" id="Phobius"/>
    </source>
</evidence>
<evidence type="ECO:0000313" key="10">
    <source>
        <dbReference type="EMBL" id="CAF9906183.1"/>
    </source>
</evidence>
<reference evidence="10" key="1">
    <citation type="submission" date="2021-03" db="EMBL/GenBank/DDBJ databases">
        <authorList>
            <person name="Tagirdzhanova G."/>
        </authorList>
    </citation>
    <scope>NUCLEOTIDE SEQUENCE</scope>
</reference>
<dbReference type="PANTHER" id="PTHR13202:SF0">
    <property type="entry name" value="SIGNAL PEPTIDASE COMPLEX SUBUNIT 1"/>
    <property type="match status" value="1"/>
</dbReference>
<evidence type="ECO:0000313" key="11">
    <source>
        <dbReference type="Proteomes" id="UP000664534"/>
    </source>
</evidence>
<feature type="transmembrane region" description="Helical" evidence="9">
    <location>
        <begin position="27"/>
        <end position="47"/>
    </location>
</feature>